<dbReference type="AlphaFoldDB" id="A0A182QDM1"/>
<feature type="domain" description="HTH CENPB-type" evidence="5">
    <location>
        <begin position="113"/>
        <end position="185"/>
    </location>
</feature>
<evidence type="ECO:0000259" key="5">
    <source>
        <dbReference type="PROSITE" id="PS51253"/>
    </source>
</evidence>
<dbReference type="InterPro" id="IPR007889">
    <property type="entry name" value="HTH_Psq"/>
</dbReference>
<dbReference type="Proteomes" id="UP000075886">
    <property type="component" value="Unassembled WGS sequence"/>
</dbReference>
<evidence type="ECO:0000313" key="7">
    <source>
        <dbReference type="Proteomes" id="UP000075886"/>
    </source>
</evidence>
<comment type="subcellular location">
    <subcellularLocation>
        <location evidence="1">Nucleus</location>
    </subcellularLocation>
</comment>
<feature type="compositionally biased region" description="Basic and acidic residues" evidence="4">
    <location>
        <begin position="11"/>
        <end position="20"/>
    </location>
</feature>
<evidence type="ECO:0000256" key="4">
    <source>
        <dbReference type="SAM" id="MobiDB-lite"/>
    </source>
</evidence>
<dbReference type="PANTHER" id="PTHR19303:SF16">
    <property type="entry name" value="JERKY PROTEIN HOMOLOG-LIKE"/>
    <property type="match status" value="1"/>
</dbReference>
<dbReference type="Pfam" id="PF03221">
    <property type="entry name" value="HTH_Tnp_Tc5"/>
    <property type="match status" value="1"/>
</dbReference>
<evidence type="ECO:0000313" key="6">
    <source>
        <dbReference type="EnsemblMetazoa" id="AFAF008057-PA"/>
    </source>
</evidence>
<dbReference type="Pfam" id="PF03184">
    <property type="entry name" value="DDE_1"/>
    <property type="match status" value="1"/>
</dbReference>
<dbReference type="InterPro" id="IPR050863">
    <property type="entry name" value="CenT-Element_Derived"/>
</dbReference>
<proteinExistence type="predicted"/>
<keyword evidence="2" id="KW-0238">DNA-binding</keyword>
<reference evidence="6" key="2">
    <citation type="submission" date="2020-05" db="UniProtKB">
        <authorList>
            <consortium name="EnsemblMetazoa"/>
        </authorList>
    </citation>
    <scope>IDENTIFICATION</scope>
    <source>
        <strain evidence="6">FAR1</strain>
    </source>
</reference>
<evidence type="ECO:0000256" key="3">
    <source>
        <dbReference type="ARBA" id="ARBA00023242"/>
    </source>
</evidence>
<evidence type="ECO:0000256" key="1">
    <source>
        <dbReference type="ARBA" id="ARBA00004123"/>
    </source>
</evidence>
<dbReference type="InterPro" id="IPR006600">
    <property type="entry name" value="HTH_CenpB_DNA-bd_dom"/>
</dbReference>
<dbReference type="Pfam" id="PF04218">
    <property type="entry name" value="CENP-B_N"/>
    <property type="match status" value="1"/>
</dbReference>
<accession>A0A182QDM1</accession>
<dbReference type="SUPFAM" id="SSF46689">
    <property type="entry name" value="Homeodomain-like"/>
    <property type="match status" value="2"/>
</dbReference>
<dbReference type="PROSITE" id="PS51253">
    <property type="entry name" value="HTH_CENPB"/>
    <property type="match status" value="1"/>
</dbReference>
<dbReference type="GO" id="GO:0003677">
    <property type="term" value="F:DNA binding"/>
    <property type="evidence" value="ECO:0007669"/>
    <property type="project" value="UniProtKB-KW"/>
</dbReference>
<evidence type="ECO:0000256" key="2">
    <source>
        <dbReference type="ARBA" id="ARBA00023125"/>
    </source>
</evidence>
<dbReference type="GO" id="GO:0005634">
    <property type="term" value="C:nucleus"/>
    <property type="evidence" value="ECO:0007669"/>
    <property type="project" value="UniProtKB-SubCell"/>
</dbReference>
<dbReference type="VEuPathDB" id="VectorBase:AFAF008057"/>
<dbReference type="EnsemblMetazoa" id="AFAF008057-RA">
    <property type="protein sequence ID" value="AFAF008057-PA"/>
    <property type="gene ID" value="AFAF008057"/>
</dbReference>
<name>A0A182QDM1_9DIPT</name>
<dbReference type="PANTHER" id="PTHR19303">
    <property type="entry name" value="TRANSPOSON"/>
    <property type="match status" value="1"/>
</dbReference>
<protein>
    <recommendedName>
        <fullName evidence="5">HTH CENPB-type domain-containing protein</fullName>
    </recommendedName>
</protein>
<dbReference type="InterPro" id="IPR009057">
    <property type="entry name" value="Homeodomain-like_sf"/>
</dbReference>
<keyword evidence="7" id="KW-1185">Reference proteome</keyword>
<sequence>MVDGNRLCRQNLHDSRSNPSEHEILLLDSQRTTVRTLSCKAMEPQQSAGKRKKIVLTLEQKLTLIRRYEKGETAQGLSKEYHIGLQTVRDIIKQKEKILMFIQNCDTYDGPTKRKSMKMSTYEELDASMLSWYNETRATGVPITSSMCIEQAKNLYEAIGFTGAFNASAGWLNRFKQRYGIVNDYTTTSLKTGCAKAADKFSCEFRELMKVENWLPDQIYNADETGVYWNAMPHRSTGSSTTQYQKSYERITVLCCANASGAHKMRLAVVGKPKNDQSAELRSEYLPLDYYDAKGSWMTKEIFQNWFDTKWVPEVREFLAEKGLPQRAVLLLDTAPFHPDEISLQTDDGGMIAKFIPQDAANLMQPMQQGITSQMKWNYRTDLLKTDSVSATNRTLVDALHELAHSWANVTTANITSAWNKLVPKLEQYVVEYVEDKNAIDRYDSATTDDGGEGHAIGEQVIEEVIEQVDMVEWLDVNDDVTEDGFKVEEGELLEEEFIEKQADDSCEEEDEVEDQRVGDKRIQLHTALTSVEALLEFVDPRGLTQHDRTMLKKIQADVRKLRKSCKSEDV</sequence>
<dbReference type="InterPro" id="IPR004875">
    <property type="entry name" value="DDE_SF_endonuclease_dom"/>
</dbReference>
<dbReference type="STRING" id="69004.A0A182QDM1"/>
<keyword evidence="3" id="KW-0539">Nucleus</keyword>
<dbReference type="SMART" id="SM00674">
    <property type="entry name" value="CENPB"/>
    <property type="match status" value="1"/>
</dbReference>
<reference evidence="7" key="1">
    <citation type="submission" date="2014-01" db="EMBL/GenBank/DDBJ databases">
        <title>The Genome Sequence of Anopheles farauti FAR1 (V2).</title>
        <authorList>
            <consortium name="The Broad Institute Genomics Platform"/>
            <person name="Neafsey D.E."/>
            <person name="Besansky N."/>
            <person name="Howell P."/>
            <person name="Walton C."/>
            <person name="Young S.K."/>
            <person name="Zeng Q."/>
            <person name="Gargeya S."/>
            <person name="Fitzgerald M."/>
            <person name="Haas B."/>
            <person name="Abouelleil A."/>
            <person name="Allen A.W."/>
            <person name="Alvarado L."/>
            <person name="Arachchi H.M."/>
            <person name="Berlin A.M."/>
            <person name="Chapman S.B."/>
            <person name="Gainer-Dewar J."/>
            <person name="Goldberg J."/>
            <person name="Griggs A."/>
            <person name="Gujja S."/>
            <person name="Hansen M."/>
            <person name="Howarth C."/>
            <person name="Imamovic A."/>
            <person name="Ireland A."/>
            <person name="Larimer J."/>
            <person name="McCowan C."/>
            <person name="Murphy C."/>
            <person name="Pearson M."/>
            <person name="Poon T.W."/>
            <person name="Priest M."/>
            <person name="Roberts A."/>
            <person name="Saif S."/>
            <person name="Shea T."/>
            <person name="Sisk P."/>
            <person name="Sykes S."/>
            <person name="Wortman J."/>
            <person name="Nusbaum C."/>
            <person name="Birren B."/>
        </authorList>
    </citation>
    <scope>NUCLEOTIDE SEQUENCE [LARGE SCALE GENOMIC DNA]</scope>
    <source>
        <strain evidence="7">FAR1</strain>
    </source>
</reference>
<feature type="region of interest" description="Disordered" evidence="4">
    <location>
        <begin position="1"/>
        <end position="20"/>
    </location>
</feature>
<organism evidence="6 7">
    <name type="scientific">Anopheles farauti</name>
    <dbReference type="NCBI Taxonomy" id="69004"/>
    <lineage>
        <taxon>Eukaryota</taxon>
        <taxon>Metazoa</taxon>
        <taxon>Ecdysozoa</taxon>
        <taxon>Arthropoda</taxon>
        <taxon>Hexapoda</taxon>
        <taxon>Insecta</taxon>
        <taxon>Pterygota</taxon>
        <taxon>Neoptera</taxon>
        <taxon>Endopterygota</taxon>
        <taxon>Diptera</taxon>
        <taxon>Nematocera</taxon>
        <taxon>Culicoidea</taxon>
        <taxon>Culicidae</taxon>
        <taxon>Anophelinae</taxon>
        <taxon>Anopheles</taxon>
    </lineage>
</organism>
<dbReference type="EMBL" id="AXCN02000309">
    <property type="status" value="NOT_ANNOTATED_CDS"/>
    <property type="molecule type" value="Genomic_DNA"/>
</dbReference>
<dbReference type="Gene3D" id="1.10.10.60">
    <property type="entry name" value="Homeodomain-like"/>
    <property type="match status" value="2"/>
</dbReference>